<accession>A0A1H6J500</accession>
<organism evidence="2 3">
    <name type="scientific">Halopenitus malekzadehii</name>
    <dbReference type="NCBI Taxonomy" id="1267564"/>
    <lineage>
        <taxon>Archaea</taxon>
        <taxon>Methanobacteriati</taxon>
        <taxon>Methanobacteriota</taxon>
        <taxon>Stenosarchaea group</taxon>
        <taxon>Halobacteria</taxon>
        <taxon>Halobacteriales</taxon>
        <taxon>Haloferacaceae</taxon>
        <taxon>Halopenitus</taxon>
    </lineage>
</organism>
<dbReference type="PANTHER" id="PTHR40042">
    <property type="entry name" value="HYPOTHETICAL MEMBRANE SPANNING PROTEIN"/>
    <property type="match status" value="1"/>
</dbReference>
<dbReference type="Pfam" id="PF07187">
    <property type="entry name" value="DUF1405"/>
    <property type="match status" value="1"/>
</dbReference>
<sequence>MTRSDRVPDVPVVALFDPAVRRRIRDRAAEEFLGDTRSLLTTLGICAIGVLVGGRYYVATMPDVPTLLWPLYADSPMAIALAVLALVALLPTVGSGRSARETPTNRPLAYLQTLAFVWLVKYGLWPLVALNVHPERYLGTPDALVSYWGILITHLLFVALALLLPAVGRTTRGALGLALGLSLLGDVVDYGFGYHPPVQYDPGVVVPVASVVIGVAAVVLASRSFRRLEG</sequence>
<feature type="transmembrane region" description="Helical" evidence="1">
    <location>
        <begin position="108"/>
        <end position="125"/>
    </location>
</feature>
<evidence type="ECO:0000313" key="2">
    <source>
        <dbReference type="EMBL" id="SEH55324.1"/>
    </source>
</evidence>
<feature type="transmembrane region" description="Helical" evidence="1">
    <location>
        <begin position="204"/>
        <end position="222"/>
    </location>
</feature>
<protein>
    <submittedName>
        <fullName evidence="2">Uncharacterized membrane protein YpjA</fullName>
    </submittedName>
</protein>
<gene>
    <name evidence="2" type="ORF">SAMN05192561_10671</name>
</gene>
<dbReference type="InterPro" id="IPR009845">
    <property type="entry name" value="DUF1405"/>
</dbReference>
<feature type="transmembrane region" description="Helical" evidence="1">
    <location>
        <begin position="39"/>
        <end position="58"/>
    </location>
</feature>
<dbReference type="OrthoDB" id="304519at2157"/>
<keyword evidence="1" id="KW-0472">Membrane</keyword>
<name>A0A1H6J500_9EURY</name>
<dbReference type="Proteomes" id="UP000199215">
    <property type="component" value="Unassembled WGS sequence"/>
</dbReference>
<evidence type="ECO:0000256" key="1">
    <source>
        <dbReference type="SAM" id="Phobius"/>
    </source>
</evidence>
<dbReference type="STRING" id="1267564.SAMN05192561_10671"/>
<keyword evidence="1" id="KW-0812">Transmembrane</keyword>
<dbReference type="EMBL" id="FNWU01000006">
    <property type="protein sequence ID" value="SEH55324.1"/>
    <property type="molecule type" value="Genomic_DNA"/>
</dbReference>
<feature type="transmembrane region" description="Helical" evidence="1">
    <location>
        <begin position="78"/>
        <end position="96"/>
    </location>
</feature>
<keyword evidence="1" id="KW-1133">Transmembrane helix</keyword>
<reference evidence="2 3" key="1">
    <citation type="submission" date="2016-10" db="EMBL/GenBank/DDBJ databases">
        <authorList>
            <person name="de Groot N.N."/>
        </authorList>
    </citation>
    <scope>NUCLEOTIDE SEQUENCE [LARGE SCALE GENOMIC DNA]</scope>
    <source>
        <strain evidence="2 3">IBRC-M10418</strain>
    </source>
</reference>
<feature type="transmembrane region" description="Helical" evidence="1">
    <location>
        <begin position="145"/>
        <end position="167"/>
    </location>
</feature>
<dbReference type="RefSeq" id="WP_092817231.1">
    <property type="nucleotide sequence ID" value="NZ_FNWU01000006.1"/>
</dbReference>
<dbReference type="AlphaFoldDB" id="A0A1H6J500"/>
<proteinExistence type="predicted"/>
<dbReference type="PANTHER" id="PTHR40042:SF1">
    <property type="entry name" value="DUF1405 DOMAIN-CONTAINING PROTEIN"/>
    <property type="match status" value="1"/>
</dbReference>
<feature type="transmembrane region" description="Helical" evidence="1">
    <location>
        <begin position="174"/>
        <end position="192"/>
    </location>
</feature>
<evidence type="ECO:0000313" key="3">
    <source>
        <dbReference type="Proteomes" id="UP000199215"/>
    </source>
</evidence>
<keyword evidence="3" id="KW-1185">Reference proteome</keyword>